<dbReference type="Proteomes" id="UP000325577">
    <property type="component" value="Linkage Group LG7"/>
</dbReference>
<protein>
    <recommendedName>
        <fullName evidence="4">Myb/SANT-like domain-containing protein</fullName>
    </recommendedName>
</protein>
<dbReference type="PANTHER" id="PTHR46250">
    <property type="entry name" value="MYB/SANT-LIKE DNA-BINDING DOMAIN PROTEIN-RELATED"/>
    <property type="match status" value="1"/>
</dbReference>
<feature type="compositionally biased region" description="Polar residues" evidence="1">
    <location>
        <begin position="93"/>
        <end position="112"/>
    </location>
</feature>
<keyword evidence="3" id="KW-1185">Reference proteome</keyword>
<dbReference type="OrthoDB" id="618098at2759"/>
<organism evidence="2 3">
    <name type="scientific">Nyssa sinensis</name>
    <dbReference type="NCBI Taxonomy" id="561372"/>
    <lineage>
        <taxon>Eukaryota</taxon>
        <taxon>Viridiplantae</taxon>
        <taxon>Streptophyta</taxon>
        <taxon>Embryophyta</taxon>
        <taxon>Tracheophyta</taxon>
        <taxon>Spermatophyta</taxon>
        <taxon>Magnoliopsida</taxon>
        <taxon>eudicotyledons</taxon>
        <taxon>Gunneridae</taxon>
        <taxon>Pentapetalae</taxon>
        <taxon>asterids</taxon>
        <taxon>Cornales</taxon>
        <taxon>Nyssaceae</taxon>
        <taxon>Nyssa</taxon>
    </lineage>
</organism>
<proteinExistence type="predicted"/>
<dbReference type="EMBL" id="CM018050">
    <property type="protein sequence ID" value="KAA8517866.1"/>
    <property type="molecule type" value="Genomic_DNA"/>
</dbReference>
<evidence type="ECO:0000256" key="1">
    <source>
        <dbReference type="SAM" id="MobiDB-lite"/>
    </source>
</evidence>
<evidence type="ECO:0008006" key="4">
    <source>
        <dbReference type="Google" id="ProtNLM"/>
    </source>
</evidence>
<accession>A0A5J4ZJX7</accession>
<name>A0A5J4ZJX7_9ASTE</name>
<feature type="region of interest" description="Disordered" evidence="1">
    <location>
        <begin position="77"/>
        <end position="123"/>
    </location>
</feature>
<reference evidence="2 3" key="1">
    <citation type="submission" date="2019-09" db="EMBL/GenBank/DDBJ databases">
        <title>A chromosome-level genome assembly of the Chinese tupelo Nyssa sinensis.</title>
        <authorList>
            <person name="Yang X."/>
            <person name="Kang M."/>
            <person name="Yang Y."/>
            <person name="Xiong H."/>
            <person name="Wang M."/>
            <person name="Zhang Z."/>
            <person name="Wang Z."/>
            <person name="Wu H."/>
            <person name="Ma T."/>
            <person name="Liu J."/>
            <person name="Xi Z."/>
        </authorList>
    </citation>
    <scope>NUCLEOTIDE SEQUENCE [LARGE SCALE GENOMIC DNA]</scope>
    <source>
        <strain evidence="2">J267</strain>
        <tissue evidence="2">Leaf</tissue>
    </source>
</reference>
<evidence type="ECO:0000313" key="3">
    <source>
        <dbReference type="Proteomes" id="UP000325577"/>
    </source>
</evidence>
<dbReference type="AlphaFoldDB" id="A0A5J4ZJX7"/>
<sequence>MINGSNTNGFGWDNDKKCVVVEPPVWEEYIKSHKSATMFKNKSLPYFEDLLIIFGKDQAVGRNAQSTTDVVEELNKKGVENETETVGDGLDQNDASLSFAPTHSTKNSSAKCSNPRRRRRRSQSNDYLLKAIKEARLVMVKEIKESTTKLTEAISYDVVVIEKRVKINEELLKLPTISMFECHKANLQIAHDHETYNVYFFTIANDEKEEWVKALLRGEI</sequence>
<gene>
    <name evidence="2" type="ORF">F0562_015345</name>
</gene>
<evidence type="ECO:0000313" key="2">
    <source>
        <dbReference type="EMBL" id="KAA8517866.1"/>
    </source>
</evidence>
<dbReference type="PANTHER" id="PTHR46250:SF17">
    <property type="entry name" value="MYB_SANT-LIKE DOMAIN-CONTAINING PROTEIN"/>
    <property type="match status" value="1"/>
</dbReference>